<feature type="chain" id="PRO_5043988521" evidence="1">
    <location>
        <begin position="20"/>
        <end position="100"/>
    </location>
</feature>
<evidence type="ECO:0000313" key="4">
    <source>
        <dbReference type="Proteomes" id="UP000762676"/>
    </source>
</evidence>
<dbReference type="SUPFAM" id="SSF57603">
    <property type="entry name" value="FnI-like domain"/>
    <property type="match status" value="1"/>
</dbReference>
<evidence type="ECO:0000259" key="2">
    <source>
        <dbReference type="PROSITE" id="PS50184"/>
    </source>
</evidence>
<organism evidence="3 4">
    <name type="scientific">Elysia marginata</name>
    <dbReference type="NCBI Taxonomy" id="1093978"/>
    <lineage>
        <taxon>Eukaryota</taxon>
        <taxon>Metazoa</taxon>
        <taxon>Spiralia</taxon>
        <taxon>Lophotrochozoa</taxon>
        <taxon>Mollusca</taxon>
        <taxon>Gastropoda</taxon>
        <taxon>Heterobranchia</taxon>
        <taxon>Euthyneura</taxon>
        <taxon>Panpulmonata</taxon>
        <taxon>Sacoglossa</taxon>
        <taxon>Placobranchoidea</taxon>
        <taxon>Plakobranchidae</taxon>
        <taxon>Elysia</taxon>
    </lineage>
</organism>
<keyword evidence="4" id="KW-1185">Reference proteome</keyword>
<dbReference type="Pfam" id="PF00093">
    <property type="entry name" value="VWC"/>
    <property type="match status" value="1"/>
</dbReference>
<dbReference type="InterPro" id="IPR001007">
    <property type="entry name" value="VWF_dom"/>
</dbReference>
<proteinExistence type="predicted"/>
<keyword evidence="1" id="KW-0732">Signal</keyword>
<dbReference type="SMART" id="SM00214">
    <property type="entry name" value="VWC"/>
    <property type="match status" value="1"/>
</dbReference>
<sequence length="100" mass="10996">MHLTLITACIVSLPLVVTAKTTAQEKQTSGTIFNLPSGCIHEGRHYHVGESIEDGCKLCLCRPGNENMTCVVFMCDWPRCPETMELRVQPGDCCPRCVAV</sequence>
<feature type="signal peptide" evidence="1">
    <location>
        <begin position="1"/>
        <end position="19"/>
    </location>
</feature>
<gene>
    <name evidence="3" type="ORF">ElyMa_001599000</name>
</gene>
<name>A0AAV4JFW7_9GAST</name>
<dbReference type="PROSITE" id="PS50184">
    <property type="entry name" value="VWFC_2"/>
    <property type="match status" value="1"/>
</dbReference>
<protein>
    <submittedName>
        <fullName evidence="3">Dorsal-ventral patterning protein Sog</fullName>
    </submittedName>
</protein>
<evidence type="ECO:0000313" key="3">
    <source>
        <dbReference type="EMBL" id="GFS21677.1"/>
    </source>
</evidence>
<comment type="caution">
    <text evidence="3">The sequence shown here is derived from an EMBL/GenBank/DDBJ whole genome shotgun (WGS) entry which is preliminary data.</text>
</comment>
<feature type="domain" description="VWFC" evidence="2">
    <location>
        <begin position="37"/>
        <end position="98"/>
    </location>
</feature>
<accession>A0AAV4JFW7</accession>
<dbReference type="Proteomes" id="UP000762676">
    <property type="component" value="Unassembled WGS sequence"/>
</dbReference>
<reference evidence="3 4" key="1">
    <citation type="journal article" date="2021" name="Elife">
        <title>Chloroplast acquisition without the gene transfer in kleptoplastic sea slugs, Plakobranchus ocellatus.</title>
        <authorList>
            <person name="Maeda T."/>
            <person name="Takahashi S."/>
            <person name="Yoshida T."/>
            <person name="Shimamura S."/>
            <person name="Takaki Y."/>
            <person name="Nagai Y."/>
            <person name="Toyoda A."/>
            <person name="Suzuki Y."/>
            <person name="Arimoto A."/>
            <person name="Ishii H."/>
            <person name="Satoh N."/>
            <person name="Nishiyama T."/>
            <person name="Hasebe M."/>
            <person name="Maruyama T."/>
            <person name="Minagawa J."/>
            <person name="Obokata J."/>
            <person name="Shigenobu S."/>
        </authorList>
    </citation>
    <scope>NUCLEOTIDE SEQUENCE [LARGE SCALE GENOMIC DNA]</scope>
</reference>
<dbReference type="Gene3D" id="6.20.200.20">
    <property type="match status" value="1"/>
</dbReference>
<dbReference type="EMBL" id="BMAT01003202">
    <property type="protein sequence ID" value="GFS21677.1"/>
    <property type="molecule type" value="Genomic_DNA"/>
</dbReference>
<evidence type="ECO:0000256" key="1">
    <source>
        <dbReference type="SAM" id="SignalP"/>
    </source>
</evidence>
<dbReference type="AlphaFoldDB" id="A0AAV4JFW7"/>